<gene>
    <name evidence="7" type="ORF">GPECTOR_31g402</name>
</gene>
<dbReference type="InterPro" id="IPR000504">
    <property type="entry name" value="RRM_dom"/>
</dbReference>
<dbReference type="GO" id="GO:0008380">
    <property type="term" value="P:RNA splicing"/>
    <property type="evidence" value="ECO:0007669"/>
    <property type="project" value="UniProtKB-KW"/>
</dbReference>
<dbReference type="CDD" id="cd12232">
    <property type="entry name" value="RRM3_U2AF65"/>
    <property type="match status" value="1"/>
</dbReference>
<proteinExistence type="predicted"/>
<dbReference type="GO" id="GO:0006397">
    <property type="term" value="P:mRNA processing"/>
    <property type="evidence" value="ECO:0007669"/>
    <property type="project" value="UniProtKB-KW"/>
</dbReference>
<feature type="region of interest" description="Disordered" evidence="5">
    <location>
        <begin position="1"/>
        <end position="258"/>
    </location>
</feature>
<feature type="compositionally biased region" description="Basic residues" evidence="5">
    <location>
        <begin position="135"/>
        <end position="148"/>
    </location>
</feature>
<evidence type="ECO:0000256" key="2">
    <source>
        <dbReference type="ARBA" id="ARBA00022884"/>
    </source>
</evidence>
<dbReference type="PANTHER" id="PTHR23139">
    <property type="entry name" value="RNA-BINDING PROTEIN"/>
    <property type="match status" value="1"/>
</dbReference>
<evidence type="ECO:0000256" key="5">
    <source>
        <dbReference type="SAM" id="MobiDB-lite"/>
    </source>
</evidence>
<evidence type="ECO:0000259" key="6">
    <source>
        <dbReference type="PROSITE" id="PS50102"/>
    </source>
</evidence>
<dbReference type="InterPro" id="IPR012677">
    <property type="entry name" value="Nucleotide-bd_a/b_plait_sf"/>
</dbReference>
<feature type="domain" description="RRM" evidence="6">
    <location>
        <begin position="308"/>
        <end position="394"/>
    </location>
</feature>
<organism evidence="7 8">
    <name type="scientific">Gonium pectorale</name>
    <name type="common">Green alga</name>
    <dbReference type="NCBI Taxonomy" id="33097"/>
    <lineage>
        <taxon>Eukaryota</taxon>
        <taxon>Viridiplantae</taxon>
        <taxon>Chlorophyta</taxon>
        <taxon>core chlorophytes</taxon>
        <taxon>Chlorophyceae</taxon>
        <taxon>CS clade</taxon>
        <taxon>Chlamydomonadales</taxon>
        <taxon>Volvocaceae</taxon>
        <taxon>Gonium</taxon>
    </lineage>
</organism>
<keyword evidence="3" id="KW-0508">mRNA splicing</keyword>
<comment type="caution">
    <text evidence="7">The sequence shown here is derived from an EMBL/GenBank/DDBJ whole genome shotgun (WGS) entry which is preliminary data.</text>
</comment>
<keyword evidence="1" id="KW-0507">mRNA processing</keyword>
<evidence type="ECO:0000313" key="7">
    <source>
        <dbReference type="EMBL" id="KXZ48038.1"/>
    </source>
</evidence>
<feature type="compositionally biased region" description="Basic and acidic residues" evidence="5">
    <location>
        <begin position="116"/>
        <end position="134"/>
    </location>
</feature>
<dbReference type="OrthoDB" id="10266058at2759"/>
<dbReference type="AlphaFoldDB" id="A0A150GE00"/>
<dbReference type="InterPro" id="IPR035979">
    <property type="entry name" value="RBD_domain_sf"/>
</dbReference>
<evidence type="ECO:0000256" key="3">
    <source>
        <dbReference type="ARBA" id="ARBA00023187"/>
    </source>
</evidence>
<feature type="compositionally biased region" description="Basic and acidic residues" evidence="5">
    <location>
        <begin position="86"/>
        <end position="109"/>
    </location>
</feature>
<sequence length="630" mass="69054">MGDSGDYPPEHDLIEQQAHGREGGGPRGGGDARDRERSRDRERHEREPPRDFERRRGRSGEQRDRRDDEPPRRDRSGDRGPSTGRDYGDYRDDDRPRRDRDRGDDRFERGPSSGSRDYRDDRRDVRSDSRDYGRDRRRSRSRDRRRSRSPRDRYDSRRDDRHRDRDRDRDRDWERDRDRDRERDRDRDWDRGRERDRDRERERGGGRGGRGAGGGRRGGDHSEEEEGYGGYRPRKRQVPPDPSKYDKPLPPGAGPGYIQDPYYYLRQNVPTDPAEAQRLWIEQQLRSRSMVLQQQAASAAAASAKTQRELYIGNLVPGAVTDVALRQLFNTTLAAAFPAAAAPGNEPVVNVNLHSDGRYAFVEFRTPEMATAALALNAQVTLLGQTISVGRPSGYVDPSKAATAAQASAQALAAFQAGDMEGLASYAAAAGMNLAQLGLANMPVKAPAGGAAAAEAAGQAPAAAPAADGAAAAVVHPQVVEAATQPVEAAAQVAEAAVNGRVHVAAEAAGVDAAASAAASGGPTPFFCVENMLAADMLRDDEEYEAVIEDLTEECSRTAPGAVLGVKVPRPPPELRHSDAFMGTANYGKAYLSFRDAASAQRARDTIHGRLFAGSTVTVRFIDQAEYDSA</sequence>
<dbReference type="PROSITE" id="PS50102">
    <property type="entry name" value="RRM"/>
    <property type="match status" value="1"/>
</dbReference>
<feature type="compositionally biased region" description="Gly residues" evidence="5">
    <location>
        <begin position="206"/>
        <end position="216"/>
    </location>
</feature>
<evidence type="ECO:0000256" key="4">
    <source>
        <dbReference type="PROSITE-ProRule" id="PRU00176"/>
    </source>
</evidence>
<feature type="compositionally biased region" description="Basic and acidic residues" evidence="5">
    <location>
        <begin position="8"/>
        <end position="78"/>
    </location>
</feature>
<dbReference type="EMBL" id="LSYV01000032">
    <property type="protein sequence ID" value="KXZ48038.1"/>
    <property type="molecule type" value="Genomic_DNA"/>
</dbReference>
<name>A0A150GE00_GONPE</name>
<dbReference type="SMART" id="SM00360">
    <property type="entry name" value="RRM"/>
    <property type="match status" value="1"/>
</dbReference>
<dbReference type="STRING" id="33097.A0A150GE00"/>
<keyword evidence="8" id="KW-1185">Reference proteome</keyword>
<dbReference type="Gene3D" id="3.30.70.330">
    <property type="match status" value="2"/>
</dbReference>
<dbReference type="Proteomes" id="UP000075714">
    <property type="component" value="Unassembled WGS sequence"/>
</dbReference>
<dbReference type="GO" id="GO:0003723">
    <property type="term" value="F:RNA binding"/>
    <property type="evidence" value="ECO:0007669"/>
    <property type="project" value="UniProtKB-UniRule"/>
</dbReference>
<evidence type="ECO:0000256" key="1">
    <source>
        <dbReference type="ARBA" id="ARBA00022664"/>
    </source>
</evidence>
<reference evidence="8" key="1">
    <citation type="journal article" date="2016" name="Nat. Commun.">
        <title>The Gonium pectorale genome demonstrates co-option of cell cycle regulation during the evolution of multicellularity.</title>
        <authorList>
            <person name="Hanschen E.R."/>
            <person name="Marriage T.N."/>
            <person name="Ferris P.J."/>
            <person name="Hamaji T."/>
            <person name="Toyoda A."/>
            <person name="Fujiyama A."/>
            <person name="Neme R."/>
            <person name="Noguchi H."/>
            <person name="Minakuchi Y."/>
            <person name="Suzuki M."/>
            <person name="Kawai-Toyooka H."/>
            <person name="Smith D.R."/>
            <person name="Sparks H."/>
            <person name="Anderson J."/>
            <person name="Bakaric R."/>
            <person name="Luria V."/>
            <person name="Karger A."/>
            <person name="Kirschner M.W."/>
            <person name="Durand P.M."/>
            <person name="Michod R.E."/>
            <person name="Nozaki H."/>
            <person name="Olson B.J."/>
        </authorList>
    </citation>
    <scope>NUCLEOTIDE SEQUENCE [LARGE SCALE GENOMIC DNA]</scope>
    <source>
        <strain evidence="8">NIES-2863</strain>
    </source>
</reference>
<accession>A0A150GE00</accession>
<evidence type="ECO:0000313" key="8">
    <source>
        <dbReference type="Proteomes" id="UP000075714"/>
    </source>
</evidence>
<feature type="compositionally biased region" description="Basic and acidic residues" evidence="5">
    <location>
        <begin position="149"/>
        <end position="205"/>
    </location>
</feature>
<dbReference type="SUPFAM" id="SSF54928">
    <property type="entry name" value="RNA-binding domain, RBD"/>
    <property type="match status" value="2"/>
</dbReference>
<keyword evidence="2 4" id="KW-0694">RNA-binding</keyword>
<protein>
    <recommendedName>
        <fullName evidence="6">RRM domain-containing protein</fullName>
    </recommendedName>
</protein>